<dbReference type="GO" id="GO:0008499">
    <property type="term" value="F:N-acetyl-beta-D-glucosaminide beta-(1,3)-galactosyltransferase activity"/>
    <property type="evidence" value="ECO:0007669"/>
    <property type="project" value="TreeGrafter"/>
</dbReference>
<evidence type="ECO:0000256" key="5">
    <source>
        <dbReference type="ARBA" id="ARBA00022679"/>
    </source>
</evidence>
<dbReference type="InterPro" id="IPR029044">
    <property type="entry name" value="Nucleotide-diphossugar_trans"/>
</dbReference>
<keyword evidence="6" id="KW-0812">Transmembrane</keyword>
<dbReference type="Gene3D" id="3.90.550.50">
    <property type="match status" value="1"/>
</dbReference>
<dbReference type="GO" id="GO:0006493">
    <property type="term" value="P:protein O-linked glycosylation"/>
    <property type="evidence" value="ECO:0007669"/>
    <property type="project" value="TreeGrafter"/>
</dbReference>
<dbReference type="PANTHER" id="PTHR11214:SF396">
    <property type="entry name" value="HEXOSYLTRANSFERASE"/>
    <property type="match status" value="1"/>
</dbReference>
<evidence type="ECO:0000256" key="1">
    <source>
        <dbReference type="ARBA" id="ARBA00004323"/>
    </source>
</evidence>
<reference evidence="14" key="1">
    <citation type="submission" date="2022-03" db="EMBL/GenBank/DDBJ databases">
        <authorList>
            <person name="Alioto T."/>
            <person name="Alioto T."/>
            <person name="Gomez Garrido J."/>
        </authorList>
    </citation>
    <scope>NUCLEOTIDE SEQUENCE</scope>
</reference>
<evidence type="ECO:0000256" key="2">
    <source>
        <dbReference type="ARBA" id="ARBA00004922"/>
    </source>
</evidence>
<evidence type="ECO:0000256" key="12">
    <source>
        <dbReference type="ARBA" id="ARBA00023180"/>
    </source>
</evidence>
<name>A0AAD1VWQ0_PELCU</name>
<evidence type="ECO:0000256" key="13">
    <source>
        <dbReference type="RuleBase" id="RU363063"/>
    </source>
</evidence>
<dbReference type="FunFam" id="3.90.550.50:FF:000001">
    <property type="entry name" value="Hexosyltransferase"/>
    <property type="match status" value="1"/>
</dbReference>
<keyword evidence="8" id="KW-1133">Transmembrane helix</keyword>
<feature type="non-terminal residue" evidence="14">
    <location>
        <position position="1"/>
    </location>
</feature>
<evidence type="ECO:0000256" key="8">
    <source>
        <dbReference type="ARBA" id="ARBA00022989"/>
    </source>
</evidence>
<keyword evidence="12" id="KW-0325">Glycoprotein</keyword>
<organism evidence="14 15">
    <name type="scientific">Pelobates cultripes</name>
    <name type="common">Western spadefoot toad</name>
    <dbReference type="NCBI Taxonomy" id="61616"/>
    <lineage>
        <taxon>Eukaryota</taxon>
        <taxon>Metazoa</taxon>
        <taxon>Chordata</taxon>
        <taxon>Craniata</taxon>
        <taxon>Vertebrata</taxon>
        <taxon>Euteleostomi</taxon>
        <taxon>Amphibia</taxon>
        <taxon>Batrachia</taxon>
        <taxon>Anura</taxon>
        <taxon>Pelobatoidea</taxon>
        <taxon>Pelobatidae</taxon>
        <taxon>Pelobates</taxon>
    </lineage>
</organism>
<evidence type="ECO:0000313" key="14">
    <source>
        <dbReference type="EMBL" id="CAH2273076.1"/>
    </source>
</evidence>
<evidence type="ECO:0000256" key="10">
    <source>
        <dbReference type="ARBA" id="ARBA00023098"/>
    </source>
</evidence>
<proteinExistence type="inferred from homology"/>
<gene>
    <name evidence="14" type="ORF">PECUL_23A008244</name>
</gene>
<dbReference type="GO" id="GO:0006629">
    <property type="term" value="P:lipid metabolic process"/>
    <property type="evidence" value="ECO:0007669"/>
    <property type="project" value="UniProtKB-KW"/>
</dbReference>
<keyword evidence="7" id="KW-0735">Signal-anchor</keyword>
<keyword evidence="4 13" id="KW-0328">Glycosyltransferase</keyword>
<keyword evidence="11" id="KW-0472">Membrane</keyword>
<keyword evidence="9 13" id="KW-0333">Golgi apparatus</keyword>
<comment type="subcellular location">
    <subcellularLocation>
        <location evidence="1 13">Golgi apparatus membrane</location>
        <topology evidence="1 13">Single-pass type II membrane protein</topology>
    </subcellularLocation>
</comment>
<sequence length="436" mass="48339">MALGACVDLAGSGGSHTCRTGGCAAMTVCLAVQFAVSSQSLLMRYNSGHYLIEENTKCAGGPPFLMLLIPSSPQDAIIRDVLRKTWANENLVDGISIKRLFLLGSSLNTSVQEEVKRESEVFHDIIQQDFLDSYNNLTLKTLMGIEWISRLCPNVSYVMKIDSDMFFNPWFLVQHILQPQKPAKVGFFSGLVVEKAIPYRNKDSKWYMPTSMYSKTHYPPYCSGTGYIFSGDLADRINTAKESIPLFPYEDVFMGICLEIIGVKISRPLGAWFVGERFRYNRCQFAKLVMVHHYGPDELLKLWPDFTEASTNDKRLCSSTHDLLSDAPYIVTGASSLTDDVAAPPLKGLANWTALPQLTSLYTGLFPLLPNGQLPARQRSVQVPISQPTAKPVRSLTGSRTALRDTLCAETCDVTASTTHVHARSSHAHPNSRVDQ</sequence>
<dbReference type="AlphaFoldDB" id="A0AAD1VWQ0"/>
<dbReference type="Proteomes" id="UP001295444">
    <property type="component" value="Chromosome 03"/>
</dbReference>
<dbReference type="PANTHER" id="PTHR11214">
    <property type="entry name" value="BETA-1,3-N-ACETYLGLUCOSAMINYLTRANSFERASE"/>
    <property type="match status" value="1"/>
</dbReference>
<evidence type="ECO:0000313" key="15">
    <source>
        <dbReference type="Proteomes" id="UP001295444"/>
    </source>
</evidence>
<dbReference type="EMBL" id="OW240914">
    <property type="protein sequence ID" value="CAH2273076.1"/>
    <property type="molecule type" value="Genomic_DNA"/>
</dbReference>
<evidence type="ECO:0000256" key="7">
    <source>
        <dbReference type="ARBA" id="ARBA00022968"/>
    </source>
</evidence>
<keyword evidence="5" id="KW-0808">Transferase</keyword>
<dbReference type="InterPro" id="IPR002659">
    <property type="entry name" value="Glyco_trans_31"/>
</dbReference>
<evidence type="ECO:0000256" key="3">
    <source>
        <dbReference type="ARBA" id="ARBA00008661"/>
    </source>
</evidence>
<dbReference type="SUPFAM" id="SSF53448">
    <property type="entry name" value="Nucleotide-diphospho-sugar transferases"/>
    <property type="match status" value="1"/>
</dbReference>
<dbReference type="EC" id="2.4.1.-" evidence="13"/>
<dbReference type="Pfam" id="PF01762">
    <property type="entry name" value="Galactosyl_T"/>
    <property type="match status" value="1"/>
</dbReference>
<evidence type="ECO:0000256" key="6">
    <source>
        <dbReference type="ARBA" id="ARBA00022692"/>
    </source>
</evidence>
<accession>A0AAD1VWQ0</accession>
<keyword evidence="10" id="KW-0443">Lipid metabolism</keyword>
<keyword evidence="15" id="KW-1185">Reference proteome</keyword>
<comment type="similarity">
    <text evidence="3 13">Belongs to the glycosyltransferase 31 family.</text>
</comment>
<evidence type="ECO:0000256" key="11">
    <source>
        <dbReference type="ARBA" id="ARBA00023136"/>
    </source>
</evidence>
<protein>
    <recommendedName>
        <fullName evidence="13">Hexosyltransferase</fullName>
        <ecNumber evidence="13">2.4.1.-</ecNumber>
    </recommendedName>
</protein>
<dbReference type="GO" id="GO:0000139">
    <property type="term" value="C:Golgi membrane"/>
    <property type="evidence" value="ECO:0007669"/>
    <property type="project" value="UniProtKB-SubCell"/>
</dbReference>
<comment type="pathway">
    <text evidence="2">Protein modification; protein glycosylation.</text>
</comment>
<evidence type="ECO:0000256" key="9">
    <source>
        <dbReference type="ARBA" id="ARBA00023034"/>
    </source>
</evidence>
<evidence type="ECO:0000256" key="4">
    <source>
        <dbReference type="ARBA" id="ARBA00022676"/>
    </source>
</evidence>